<gene>
    <name evidence="1" type="ORF">COCCADRAFT_42248</name>
</gene>
<evidence type="ECO:0000313" key="1">
    <source>
        <dbReference type="EMBL" id="EUC26769.1"/>
    </source>
</evidence>
<protein>
    <submittedName>
        <fullName evidence="1">Uncharacterized protein</fullName>
    </submittedName>
</protein>
<dbReference type="KEGG" id="bze:COCCADRAFT_42248"/>
<dbReference type="PANTHER" id="PTHR34861">
    <property type="match status" value="1"/>
</dbReference>
<dbReference type="AlphaFoldDB" id="W6XVG7"/>
<reference evidence="1 2" key="1">
    <citation type="journal article" date="2013" name="PLoS Genet.">
        <title>Comparative genome structure, secondary metabolite, and effector coding capacity across Cochliobolus pathogens.</title>
        <authorList>
            <person name="Condon B.J."/>
            <person name="Leng Y."/>
            <person name="Wu D."/>
            <person name="Bushley K.E."/>
            <person name="Ohm R.A."/>
            <person name="Otillar R."/>
            <person name="Martin J."/>
            <person name="Schackwitz W."/>
            <person name="Grimwood J."/>
            <person name="MohdZainudin N."/>
            <person name="Xue C."/>
            <person name="Wang R."/>
            <person name="Manning V.A."/>
            <person name="Dhillon B."/>
            <person name="Tu Z.J."/>
            <person name="Steffenson B.J."/>
            <person name="Salamov A."/>
            <person name="Sun H."/>
            <person name="Lowry S."/>
            <person name="LaButti K."/>
            <person name="Han J."/>
            <person name="Copeland A."/>
            <person name="Lindquist E."/>
            <person name="Barry K."/>
            <person name="Schmutz J."/>
            <person name="Baker S.E."/>
            <person name="Ciuffetti L.M."/>
            <person name="Grigoriev I.V."/>
            <person name="Zhong S."/>
            <person name="Turgeon B.G."/>
        </authorList>
    </citation>
    <scope>NUCLEOTIDE SEQUENCE [LARGE SCALE GENOMIC DNA]</scope>
    <source>
        <strain evidence="1 2">26-R-13</strain>
    </source>
</reference>
<evidence type="ECO:0000313" key="2">
    <source>
        <dbReference type="Proteomes" id="UP000053841"/>
    </source>
</evidence>
<organism evidence="1 2">
    <name type="scientific">Cochliobolus carbonum (strain 26-R-13)</name>
    <name type="common">Maize leaf spot fungus</name>
    <name type="synonym">Bipolaris zeicola</name>
    <dbReference type="NCBI Taxonomy" id="930089"/>
    <lineage>
        <taxon>Eukaryota</taxon>
        <taxon>Fungi</taxon>
        <taxon>Dikarya</taxon>
        <taxon>Ascomycota</taxon>
        <taxon>Pezizomycotina</taxon>
        <taxon>Dothideomycetes</taxon>
        <taxon>Pleosporomycetidae</taxon>
        <taxon>Pleosporales</taxon>
        <taxon>Pleosporineae</taxon>
        <taxon>Pleosporaceae</taxon>
        <taxon>Bipolaris</taxon>
    </lineage>
</organism>
<accession>W6XVG7</accession>
<dbReference type="OrthoDB" id="3683765at2759"/>
<keyword evidence="2" id="KW-1185">Reference proteome</keyword>
<dbReference type="HOGENOM" id="CLU_2468725_0_0_1"/>
<dbReference type="Proteomes" id="UP000053841">
    <property type="component" value="Unassembled WGS sequence"/>
</dbReference>
<dbReference type="GeneID" id="19149669"/>
<sequence>MSISDFREGDILFVRSGYIHQYEVISPQRRKELHESSWNPFENTRVAAVAGGTRSFEEWPCMAQQWHLHEKLLVPGGVASPPNALAFF</sequence>
<dbReference type="RefSeq" id="XP_007718925.1">
    <property type="nucleotide sequence ID" value="XM_007720735.1"/>
</dbReference>
<name>W6XVG7_COCC2</name>
<dbReference type="PANTHER" id="PTHR34861:SF11">
    <property type="entry name" value="CYCLASE"/>
    <property type="match status" value="1"/>
</dbReference>
<proteinExistence type="predicted"/>
<dbReference type="EMBL" id="KI965144">
    <property type="protein sequence ID" value="EUC26769.1"/>
    <property type="molecule type" value="Genomic_DNA"/>
</dbReference>